<evidence type="ECO:0000313" key="3">
    <source>
        <dbReference type="Proteomes" id="UP000321479"/>
    </source>
</evidence>
<gene>
    <name evidence="2" type="ORF">FRZ54_08330</name>
</gene>
<dbReference type="PROSITE" id="PS50943">
    <property type="entry name" value="HTH_CROC1"/>
    <property type="match status" value="1"/>
</dbReference>
<accession>A0A5B8UUH6</accession>
<feature type="domain" description="HTH cro/C1-type" evidence="1">
    <location>
        <begin position="43"/>
        <end position="86"/>
    </location>
</feature>
<reference evidence="2 3" key="1">
    <citation type="journal article" date="2017" name="Curr. Microbiol.">
        <title>Mucilaginibacter ginsenosidivorans sp. nov., Isolated from Soil of Ginseng Field.</title>
        <authorList>
            <person name="Kim M.M."/>
            <person name="Siddiqi M.Z."/>
            <person name="Im W.T."/>
        </authorList>
    </citation>
    <scope>NUCLEOTIDE SEQUENCE [LARGE SCALE GENOMIC DNA]</scope>
    <source>
        <strain evidence="2 3">Gsoil 3017</strain>
    </source>
</reference>
<proteinExistence type="predicted"/>
<dbReference type="Proteomes" id="UP000321479">
    <property type="component" value="Chromosome"/>
</dbReference>
<dbReference type="CDD" id="cd00093">
    <property type="entry name" value="HTH_XRE"/>
    <property type="match status" value="1"/>
</dbReference>
<dbReference type="Pfam" id="PF01381">
    <property type="entry name" value="HTH_3"/>
    <property type="match status" value="1"/>
</dbReference>
<keyword evidence="3" id="KW-1185">Reference proteome</keyword>
<dbReference type="OrthoDB" id="337567at2"/>
<dbReference type="KEGG" id="mgin:FRZ54_08330"/>
<dbReference type="SMART" id="SM00530">
    <property type="entry name" value="HTH_XRE"/>
    <property type="match status" value="1"/>
</dbReference>
<dbReference type="InterPro" id="IPR001387">
    <property type="entry name" value="Cro/C1-type_HTH"/>
</dbReference>
<protein>
    <submittedName>
        <fullName evidence="2">Helix-turn-helix transcriptional regulator</fullName>
    </submittedName>
</protein>
<organism evidence="2 3">
    <name type="scientific">Mucilaginibacter ginsenosidivorans</name>
    <dbReference type="NCBI Taxonomy" id="398053"/>
    <lineage>
        <taxon>Bacteria</taxon>
        <taxon>Pseudomonadati</taxon>
        <taxon>Bacteroidota</taxon>
        <taxon>Sphingobacteriia</taxon>
        <taxon>Sphingobacteriales</taxon>
        <taxon>Sphingobacteriaceae</taxon>
        <taxon>Mucilaginibacter</taxon>
    </lineage>
</organism>
<evidence type="ECO:0000259" key="1">
    <source>
        <dbReference type="PROSITE" id="PS50943"/>
    </source>
</evidence>
<dbReference type="AlphaFoldDB" id="A0A5B8UUH6"/>
<dbReference type="SUPFAM" id="SSF47413">
    <property type="entry name" value="lambda repressor-like DNA-binding domains"/>
    <property type="match status" value="1"/>
</dbReference>
<dbReference type="RefSeq" id="WP_147031170.1">
    <property type="nucleotide sequence ID" value="NZ_CP042436.1"/>
</dbReference>
<name>A0A5B8UUH6_9SPHI</name>
<dbReference type="GO" id="GO:0003677">
    <property type="term" value="F:DNA binding"/>
    <property type="evidence" value="ECO:0007669"/>
    <property type="project" value="InterPro"/>
</dbReference>
<sequence length="101" mass="11361">MKKQNKELTSLDELIDREYGVKGTAARDEFEAGYEEFKIGVMIHEARLAKGMTQTELAEKCGTTKAYISKVENNLRDVRISTLKNIIENGLGGRLQLSIKI</sequence>
<dbReference type="InterPro" id="IPR010982">
    <property type="entry name" value="Lambda_DNA-bd_dom_sf"/>
</dbReference>
<dbReference type="Gene3D" id="1.10.260.40">
    <property type="entry name" value="lambda repressor-like DNA-binding domains"/>
    <property type="match status" value="1"/>
</dbReference>
<evidence type="ECO:0000313" key="2">
    <source>
        <dbReference type="EMBL" id="QEC62593.1"/>
    </source>
</evidence>
<dbReference type="EMBL" id="CP042436">
    <property type="protein sequence ID" value="QEC62593.1"/>
    <property type="molecule type" value="Genomic_DNA"/>
</dbReference>